<keyword evidence="3" id="KW-1185">Reference proteome</keyword>
<dbReference type="InterPro" id="IPR013078">
    <property type="entry name" value="His_Pase_superF_clade-1"/>
</dbReference>
<feature type="chain" id="PRO_5047257771" evidence="1">
    <location>
        <begin position="19"/>
        <end position="158"/>
    </location>
</feature>
<evidence type="ECO:0000313" key="2">
    <source>
        <dbReference type="EMBL" id="MDQ9092913.1"/>
    </source>
</evidence>
<feature type="signal peptide" evidence="1">
    <location>
        <begin position="1"/>
        <end position="18"/>
    </location>
</feature>
<gene>
    <name evidence="2" type="ORF">RC083_15130</name>
</gene>
<protein>
    <submittedName>
        <fullName evidence="2">Histidine phosphatase family protein</fullName>
    </submittedName>
</protein>
<comment type="caution">
    <text evidence="2">The sequence shown here is derived from an EMBL/GenBank/DDBJ whole genome shotgun (WGS) entry which is preliminary data.</text>
</comment>
<reference evidence="2 3" key="1">
    <citation type="submission" date="2023-08" db="EMBL/GenBank/DDBJ databases">
        <title>Pseudoalteromonas haloplanktis LL1 genome.</title>
        <authorList>
            <person name="Wu S."/>
        </authorList>
    </citation>
    <scope>NUCLEOTIDE SEQUENCE [LARGE SCALE GENOMIC DNA]</scope>
    <source>
        <strain evidence="2 3">LL1</strain>
    </source>
</reference>
<dbReference type="Pfam" id="PF00300">
    <property type="entry name" value="His_Phos_1"/>
    <property type="match status" value="1"/>
</dbReference>
<organism evidence="2 3">
    <name type="scientific">Pseudoalteromonas haloplanktis</name>
    <name type="common">Alteromonas haloplanktis</name>
    <dbReference type="NCBI Taxonomy" id="228"/>
    <lineage>
        <taxon>Bacteria</taxon>
        <taxon>Pseudomonadati</taxon>
        <taxon>Pseudomonadota</taxon>
        <taxon>Gammaproteobacteria</taxon>
        <taxon>Alteromonadales</taxon>
        <taxon>Pseudoalteromonadaceae</taxon>
        <taxon>Pseudoalteromonas</taxon>
    </lineage>
</organism>
<dbReference type="CDD" id="cd07040">
    <property type="entry name" value="HP"/>
    <property type="match status" value="1"/>
</dbReference>
<dbReference type="EMBL" id="JAVIFY010000011">
    <property type="protein sequence ID" value="MDQ9092913.1"/>
    <property type="molecule type" value="Genomic_DNA"/>
</dbReference>
<dbReference type="SUPFAM" id="SSF53254">
    <property type="entry name" value="Phosphoglycerate mutase-like"/>
    <property type="match status" value="1"/>
</dbReference>
<dbReference type="Gene3D" id="3.40.50.1240">
    <property type="entry name" value="Phosphoglycerate mutase-like"/>
    <property type="match status" value="1"/>
</dbReference>
<dbReference type="InterPro" id="IPR029033">
    <property type="entry name" value="His_PPase_superfam"/>
</dbReference>
<sequence length="158" mass="17639">MNYVLASLLFLFAANISAAPDAIFLFRHSEKLAGKNPPLSEAGRQRAERLFNLFGEVKPSTIYSTDYNRTIETAAPLAEYFGLSVNTYKPGDLAQFTKTVLAQSGIVVIVGHSNTTPELAQLIAQVPVEKMPETEFDRYFILQKAEQGYQLRSLKMNF</sequence>
<evidence type="ECO:0000313" key="3">
    <source>
        <dbReference type="Proteomes" id="UP001226574"/>
    </source>
</evidence>
<dbReference type="RefSeq" id="WP_016707975.1">
    <property type="nucleotide sequence ID" value="NZ_JAVIFY010000011.1"/>
</dbReference>
<name>A0ABU1BEJ3_PSEHA</name>
<dbReference type="Proteomes" id="UP001226574">
    <property type="component" value="Unassembled WGS sequence"/>
</dbReference>
<evidence type="ECO:0000256" key="1">
    <source>
        <dbReference type="SAM" id="SignalP"/>
    </source>
</evidence>
<accession>A0ABU1BEJ3</accession>
<proteinExistence type="predicted"/>
<keyword evidence="1" id="KW-0732">Signal</keyword>